<reference evidence="2 3" key="1">
    <citation type="submission" date="2018-10" db="EMBL/GenBank/DDBJ databases">
        <title>Isolation, diversity and antifungal activity of actinobacteria from wheat.</title>
        <authorList>
            <person name="Han C."/>
        </authorList>
    </citation>
    <scope>NUCLEOTIDE SEQUENCE [LARGE SCALE GENOMIC DNA]</scope>
    <source>
        <strain evidence="2 3">NEAU-YY56</strain>
    </source>
</reference>
<dbReference type="Pfam" id="PF00144">
    <property type="entry name" value="Beta-lactamase"/>
    <property type="match status" value="1"/>
</dbReference>
<dbReference type="GO" id="GO:0016787">
    <property type="term" value="F:hydrolase activity"/>
    <property type="evidence" value="ECO:0007669"/>
    <property type="project" value="UniProtKB-KW"/>
</dbReference>
<dbReference type="EMBL" id="RFFI01000007">
    <property type="protein sequence ID" value="RMI13966.1"/>
    <property type="molecule type" value="Genomic_DNA"/>
</dbReference>
<protein>
    <submittedName>
        <fullName evidence="2">Class A beta-lactamase-related serine hydrolase</fullName>
    </submittedName>
</protein>
<dbReference type="InterPro" id="IPR001466">
    <property type="entry name" value="Beta-lactam-related"/>
</dbReference>
<keyword evidence="2" id="KW-0378">Hydrolase</keyword>
<evidence type="ECO:0000313" key="2">
    <source>
        <dbReference type="EMBL" id="RMI13966.1"/>
    </source>
</evidence>
<dbReference type="PANTHER" id="PTHR46825:SF9">
    <property type="entry name" value="BETA-LACTAMASE-RELATED DOMAIN-CONTAINING PROTEIN"/>
    <property type="match status" value="1"/>
</dbReference>
<sequence length="480" mass="51118">MSDSTTAATIRAAAPYLASWIDLQGAFRRAVGIQVAIRSGDEVVLEHAWGTADVTTGEPLRTDHLFRIASHSKSFTATAVMRLVEAGRLRLDDTVGTHVAGLAGTALGSRTVRELLGHQAGVIRDGERGDFWQLDGPFPDEPTLLAELRDAGEVYGANEHFKYSNYGYGILGLVVESVTGQSFADHLRAAVLDPLGMADTGAEYDPALADRYAGGHTALLDADDSRETIEHVDTRALAAATGFYSTARDMTTFGAAHFHGDETLLSDAGKRLLHRQESVVTVHGKEVGRYGIGLDLHTIGDREIVGHSGGYPGHITRTYIDPRARLVVSVLTNAIDGPADPIAVGLIKLIDLALNPPADVPAPAADARPLAGYTGRFGALWGLTDIAELGGRLLLLHPAAPDPTAAYDELHVLGRDRLGTTREPGFGSAGEDVLVERDADDAIAAVRHGMTSWPLAEFRRRRSGMTRRREAGAPVPSSLG</sequence>
<evidence type="ECO:0000313" key="3">
    <source>
        <dbReference type="Proteomes" id="UP000269289"/>
    </source>
</evidence>
<accession>A0A3M2JNT3</accession>
<dbReference type="RefSeq" id="WP_122147862.1">
    <property type="nucleotide sequence ID" value="NZ_RFFI01000007.1"/>
</dbReference>
<organism evidence="2 3">
    <name type="scientific">Cellulomonas triticagri</name>
    <dbReference type="NCBI Taxonomy" id="2483352"/>
    <lineage>
        <taxon>Bacteria</taxon>
        <taxon>Bacillati</taxon>
        <taxon>Actinomycetota</taxon>
        <taxon>Actinomycetes</taxon>
        <taxon>Micrococcales</taxon>
        <taxon>Cellulomonadaceae</taxon>
        <taxon>Cellulomonas</taxon>
    </lineage>
</organism>
<dbReference type="Gene3D" id="3.40.710.10">
    <property type="entry name" value="DD-peptidase/beta-lactamase superfamily"/>
    <property type="match status" value="1"/>
</dbReference>
<dbReference type="OrthoDB" id="3863176at2"/>
<dbReference type="InterPro" id="IPR012338">
    <property type="entry name" value="Beta-lactam/transpept-like"/>
</dbReference>
<dbReference type="AlphaFoldDB" id="A0A3M2JNT3"/>
<comment type="caution">
    <text evidence="2">The sequence shown here is derived from an EMBL/GenBank/DDBJ whole genome shotgun (WGS) entry which is preliminary data.</text>
</comment>
<feature type="domain" description="Beta-lactamase-related" evidence="1">
    <location>
        <begin position="26"/>
        <end position="337"/>
    </location>
</feature>
<name>A0A3M2JNT3_9CELL</name>
<dbReference type="SUPFAM" id="SSF56601">
    <property type="entry name" value="beta-lactamase/transpeptidase-like"/>
    <property type="match status" value="1"/>
</dbReference>
<proteinExistence type="predicted"/>
<gene>
    <name evidence="2" type="ORF">EBM89_02410</name>
</gene>
<dbReference type="Proteomes" id="UP000269289">
    <property type="component" value="Unassembled WGS sequence"/>
</dbReference>
<keyword evidence="3" id="KW-1185">Reference proteome</keyword>
<dbReference type="InterPro" id="IPR050491">
    <property type="entry name" value="AmpC-like"/>
</dbReference>
<dbReference type="PANTHER" id="PTHR46825">
    <property type="entry name" value="D-ALANYL-D-ALANINE-CARBOXYPEPTIDASE/ENDOPEPTIDASE AMPH"/>
    <property type="match status" value="1"/>
</dbReference>
<evidence type="ECO:0000259" key="1">
    <source>
        <dbReference type="Pfam" id="PF00144"/>
    </source>
</evidence>